<dbReference type="GO" id="GO:0016740">
    <property type="term" value="F:transferase activity"/>
    <property type="evidence" value="ECO:0007669"/>
    <property type="project" value="UniProtKB-KW"/>
</dbReference>
<dbReference type="InterPro" id="IPR011697">
    <property type="entry name" value="Peptidase_C26"/>
</dbReference>
<dbReference type="CDD" id="cd01745">
    <property type="entry name" value="GATase1_2"/>
    <property type="match status" value="1"/>
</dbReference>
<accession>A0A023DXC2</accession>
<evidence type="ECO:0000313" key="2">
    <source>
        <dbReference type="Proteomes" id="UP000024842"/>
    </source>
</evidence>
<evidence type="ECO:0000313" key="1">
    <source>
        <dbReference type="EMBL" id="GAJ46011.1"/>
    </source>
</evidence>
<keyword evidence="2" id="KW-1185">Reference proteome</keyword>
<sequence>MICVPLIVVIPDAQEDDDNSKYFLRKNYLTALEKQGGAPVIVPYSIKNVGFYMQFAHGVMIAGGKFTIDPEFFNQRMQCNLPINSKRTQVEWAYCQEALQRKMPILGICGGMQLINVVLGGSLIQDLSRIPNVSNHNVSKNNVHSVQILPDTYLSQYLKCSDLDVNSSHCQSVDRLGHEVRINALSPDGVIEGIEHTQHPFCLGVQWHPEYFHQNQNLFSEFVQACRMFRKHEK</sequence>
<dbReference type="PANTHER" id="PTHR43235:SF1">
    <property type="entry name" value="GLUTAMINE AMIDOTRANSFERASE PB2B2.05-RELATED"/>
    <property type="match status" value="1"/>
</dbReference>
<keyword evidence="1" id="KW-0808">Transferase</keyword>
<gene>
    <name evidence="1" type="ORF">HE1_00331</name>
</gene>
<comment type="caution">
    <text evidence="1">The sequence shown here is derived from an EMBL/GenBank/DDBJ whole genome shotgun (WGS) entry which is preliminary data.</text>
</comment>
<dbReference type="Pfam" id="PF07722">
    <property type="entry name" value="Peptidase_C26"/>
    <property type="match status" value="1"/>
</dbReference>
<name>A0A023DXC2_9PROT</name>
<dbReference type="GO" id="GO:0005829">
    <property type="term" value="C:cytosol"/>
    <property type="evidence" value="ECO:0007669"/>
    <property type="project" value="TreeGrafter"/>
</dbReference>
<dbReference type="AlphaFoldDB" id="A0A023DXC2"/>
<dbReference type="STRING" id="1427503.HE1_00331"/>
<dbReference type="EMBL" id="BAUP01000055">
    <property type="protein sequence ID" value="GAJ46011.1"/>
    <property type="molecule type" value="Genomic_DNA"/>
</dbReference>
<keyword evidence="1" id="KW-0315">Glutamine amidotransferase</keyword>
<dbReference type="GO" id="GO:0016811">
    <property type="term" value="F:hydrolase activity, acting on carbon-nitrogen (but not peptide) bonds, in linear amides"/>
    <property type="evidence" value="ECO:0007669"/>
    <property type="project" value="InterPro"/>
</dbReference>
<dbReference type="PANTHER" id="PTHR43235">
    <property type="entry name" value="GLUTAMINE AMIDOTRANSFERASE PB2B2.05-RELATED"/>
    <property type="match status" value="1"/>
</dbReference>
<proteinExistence type="predicted"/>
<protein>
    <submittedName>
        <fullName evidence="1">Putative glutamine amidotransferase-like protein RP404</fullName>
    </submittedName>
</protein>
<dbReference type="PROSITE" id="PS51273">
    <property type="entry name" value="GATASE_TYPE_1"/>
    <property type="match status" value="1"/>
</dbReference>
<dbReference type="RefSeq" id="WP_006299059.1">
    <property type="nucleotide sequence ID" value="NZ_BAUP01000055.1"/>
</dbReference>
<dbReference type="InterPro" id="IPR029062">
    <property type="entry name" value="Class_I_gatase-like"/>
</dbReference>
<dbReference type="Gene3D" id="3.40.50.880">
    <property type="match status" value="1"/>
</dbReference>
<organism evidence="1 2">
    <name type="scientific">Holospora elegans E1</name>
    <dbReference type="NCBI Taxonomy" id="1427503"/>
    <lineage>
        <taxon>Bacteria</taxon>
        <taxon>Pseudomonadati</taxon>
        <taxon>Pseudomonadota</taxon>
        <taxon>Alphaproteobacteria</taxon>
        <taxon>Holosporales</taxon>
        <taxon>Holosporaceae</taxon>
        <taxon>Holospora</taxon>
    </lineage>
</organism>
<dbReference type="InterPro" id="IPR044668">
    <property type="entry name" value="PuuD-like"/>
</dbReference>
<dbReference type="SUPFAM" id="SSF52317">
    <property type="entry name" value="Class I glutamine amidotransferase-like"/>
    <property type="match status" value="1"/>
</dbReference>
<dbReference type="Proteomes" id="UP000024842">
    <property type="component" value="Unassembled WGS sequence"/>
</dbReference>
<reference evidence="1 2" key="1">
    <citation type="journal article" date="2014" name="FEMS Microbiol. Lett.">
        <title>Draft genome sequences of three Holospora species (Holospora obtusa, Holospora undulata, and Holospora elegans), endonuclear symbiotic bacteria of the ciliate Paramecium caudatum.</title>
        <authorList>
            <person name="Dohra H."/>
            <person name="Tanaka K."/>
            <person name="Suzuki T."/>
            <person name="Fujishima M."/>
            <person name="Suzuki H."/>
        </authorList>
    </citation>
    <scope>NUCLEOTIDE SEQUENCE [LARGE SCALE GENOMIC DNA]</scope>
    <source>
        <strain evidence="1 2">E1</strain>
    </source>
</reference>